<sequence>MTNINNNSKSSRNEYLSHFDSKRNKGKANQNTDEYKTSFQKREAALQLALDIRKFEIELYWKRATYFWGFLIVIFGGYFAVLTVKNDEIPYKDESLLLISCLGTIVSWSWYLVNRGSKFWQNNWERHVDLLEDDFTGPLYKLVFDKKKESIKEYLFNFLKPKTYLKAGKYSVSKINQALSLYIFCIFFGMALSNFIRLLPGNLLIGNFDIKYEHSVYFFAGLTLIFCIVILPLCKSDLEGKILAEVKITKRHFD</sequence>
<dbReference type="AlphaFoldDB" id="A0AAE3LNY3"/>
<keyword evidence="1" id="KW-1133">Transmembrane helix</keyword>
<dbReference type="Proteomes" id="UP001209318">
    <property type="component" value="Unassembled WGS sequence"/>
</dbReference>
<evidence type="ECO:0000313" key="3">
    <source>
        <dbReference type="Proteomes" id="UP001209318"/>
    </source>
</evidence>
<reference evidence="2" key="1">
    <citation type="submission" date="2022-10" db="EMBL/GenBank/DDBJ databases">
        <title>Description of Fervidibacillus gen. nov. in the family Fervidibacillaceae fam. nov. with two species, Fervidibacillus albus sp. nov., and Fervidibacillus halotolerans sp. nov., isolated from tidal flat sediments.</title>
        <authorList>
            <person name="Kwon K.K."/>
            <person name="Yang S.-H."/>
        </authorList>
    </citation>
    <scope>NUCLEOTIDE SEQUENCE</scope>
    <source>
        <strain evidence="2">JCM 19140</strain>
    </source>
</reference>
<dbReference type="EMBL" id="JAOUSF010000004">
    <property type="protein sequence ID" value="MCU9614352.1"/>
    <property type="molecule type" value="Genomic_DNA"/>
</dbReference>
<evidence type="ECO:0000313" key="2">
    <source>
        <dbReference type="EMBL" id="MCU9614352.1"/>
    </source>
</evidence>
<feature type="transmembrane region" description="Helical" evidence="1">
    <location>
        <begin position="64"/>
        <end position="84"/>
    </location>
</feature>
<feature type="transmembrane region" description="Helical" evidence="1">
    <location>
        <begin position="216"/>
        <end position="234"/>
    </location>
</feature>
<evidence type="ECO:0000256" key="1">
    <source>
        <dbReference type="SAM" id="Phobius"/>
    </source>
</evidence>
<comment type="caution">
    <text evidence="2">The sequence shown here is derived from an EMBL/GenBank/DDBJ whole genome shotgun (WGS) entry which is preliminary data.</text>
</comment>
<dbReference type="Pfam" id="PF24838">
    <property type="entry name" value="8xMP"/>
    <property type="match status" value="1"/>
</dbReference>
<dbReference type="RefSeq" id="WP_263073630.1">
    <property type="nucleotide sequence ID" value="NZ_JAOUSF010000004.1"/>
</dbReference>
<protein>
    <submittedName>
        <fullName evidence="2">Uncharacterized protein</fullName>
    </submittedName>
</protein>
<dbReference type="InterPro" id="IPR056918">
    <property type="entry name" value="8xMP"/>
</dbReference>
<keyword evidence="1" id="KW-0812">Transmembrane</keyword>
<proteinExistence type="predicted"/>
<organism evidence="2 3">
    <name type="scientific">Perspicuibacillus lycopersici</name>
    <dbReference type="NCBI Taxonomy" id="1325689"/>
    <lineage>
        <taxon>Bacteria</taxon>
        <taxon>Bacillati</taxon>
        <taxon>Bacillota</taxon>
        <taxon>Bacilli</taxon>
        <taxon>Bacillales</taxon>
        <taxon>Bacillaceae</taxon>
        <taxon>Perspicuibacillus</taxon>
    </lineage>
</organism>
<gene>
    <name evidence="2" type="ORF">OEV98_12475</name>
</gene>
<keyword evidence="1" id="KW-0472">Membrane</keyword>
<accession>A0AAE3LNY3</accession>
<name>A0AAE3LNY3_9BACI</name>
<feature type="transmembrane region" description="Helical" evidence="1">
    <location>
        <begin position="96"/>
        <end position="113"/>
    </location>
</feature>
<feature type="transmembrane region" description="Helical" evidence="1">
    <location>
        <begin position="179"/>
        <end position="196"/>
    </location>
</feature>
<keyword evidence="3" id="KW-1185">Reference proteome</keyword>